<dbReference type="CDD" id="cd00609">
    <property type="entry name" value="AAT_like"/>
    <property type="match status" value="1"/>
</dbReference>
<dbReference type="SUPFAM" id="SSF53383">
    <property type="entry name" value="PLP-dependent transferases"/>
    <property type="match status" value="1"/>
</dbReference>
<proteinExistence type="predicted"/>
<dbReference type="OrthoDB" id="9802328at2"/>
<dbReference type="InterPro" id="IPR015424">
    <property type="entry name" value="PyrdxlP-dep_Trfase"/>
</dbReference>
<organism evidence="1 2">
    <name type="scientific">Pisciglobus halotolerans</name>
    <dbReference type="NCBI Taxonomy" id="745365"/>
    <lineage>
        <taxon>Bacteria</taxon>
        <taxon>Bacillati</taxon>
        <taxon>Bacillota</taxon>
        <taxon>Bacilli</taxon>
        <taxon>Lactobacillales</taxon>
        <taxon>Carnobacteriaceae</taxon>
    </lineage>
</organism>
<sequence>MENALEKQYTELKKLYQQYLNDPVNLNLKRGVPSKEQLALSEPMLTVLNETDSFVSKDGTDIRNYGSLTGIIEAKEFFADLLEVEAHEVIVGGNSSLQLMHLVLSSLIKHKKDIAANSWKNEGKRKMLCPSPGYDRHFALADYLGFELVPITLKEDGPDMEQVQTLVANDDSIKAIWCVPTYSNPTGITYSNEVVHALSHMQTAAEDFTIMWDNAYVVHHLNQEHEAALNLLEACKEAGNPERPWLFCSTSKVTFPGAGVAAVASSEKNIKWLSEPLSFQTIGFDKLNQMRHVKFLKDRKHLLEHMEKHAAILKPKFDLIVHQLEKNFQGKEIVQWTNPNGGYFIHLTTQENCAEKTVEALGAIGVHLTEANATYPYGENPLDNSIRLAPTSVSLSDLEMAMDRICLCLELVALENKIRKK</sequence>
<accession>A0A1I3CDW8</accession>
<dbReference type="Gene3D" id="3.40.640.10">
    <property type="entry name" value="Type I PLP-dependent aspartate aminotransferase-like (Major domain)"/>
    <property type="match status" value="1"/>
</dbReference>
<evidence type="ECO:0000313" key="2">
    <source>
        <dbReference type="Proteomes" id="UP000198668"/>
    </source>
</evidence>
<dbReference type="PANTHER" id="PTHR43799:SF1">
    <property type="entry name" value="ASPARTATE AMINOTRANSFERASE"/>
    <property type="match status" value="1"/>
</dbReference>
<dbReference type="GO" id="GO:0003677">
    <property type="term" value="F:DNA binding"/>
    <property type="evidence" value="ECO:0007669"/>
    <property type="project" value="UniProtKB-KW"/>
</dbReference>
<keyword evidence="2" id="KW-1185">Reference proteome</keyword>
<keyword evidence="1" id="KW-0032">Aminotransferase</keyword>
<dbReference type="PANTHER" id="PTHR43799">
    <property type="entry name" value="AMINOTRANSFERASE, PUTATIVE-RELATED"/>
    <property type="match status" value="1"/>
</dbReference>
<dbReference type="InterPro" id="IPR015422">
    <property type="entry name" value="PyrdxlP-dep_Trfase_small"/>
</dbReference>
<dbReference type="Proteomes" id="UP000198668">
    <property type="component" value="Unassembled WGS sequence"/>
</dbReference>
<keyword evidence="1" id="KW-0238">DNA-binding</keyword>
<dbReference type="InterPro" id="IPR015421">
    <property type="entry name" value="PyrdxlP-dep_Trfase_major"/>
</dbReference>
<dbReference type="RefSeq" id="WP_092092399.1">
    <property type="nucleotide sequence ID" value="NZ_FOQE01000017.1"/>
</dbReference>
<dbReference type="GO" id="GO:0004069">
    <property type="term" value="F:L-aspartate:2-oxoglutarate aminotransferase activity"/>
    <property type="evidence" value="ECO:0007669"/>
    <property type="project" value="InterPro"/>
</dbReference>
<keyword evidence="1" id="KW-0808">Transferase</keyword>
<dbReference type="Gene3D" id="3.90.1150.10">
    <property type="entry name" value="Aspartate Aminotransferase, domain 1"/>
    <property type="match status" value="1"/>
</dbReference>
<dbReference type="AlphaFoldDB" id="A0A1I3CDW8"/>
<reference evidence="1 2" key="1">
    <citation type="submission" date="2016-10" db="EMBL/GenBank/DDBJ databases">
        <authorList>
            <person name="de Groot N.N."/>
        </authorList>
    </citation>
    <scope>NUCLEOTIDE SEQUENCE [LARGE SCALE GENOMIC DNA]</scope>
    <source>
        <strain evidence="1 2">DSM 27630</strain>
    </source>
</reference>
<dbReference type="InterPro" id="IPR024551">
    <property type="entry name" value="AspAT_Ic"/>
</dbReference>
<protein>
    <submittedName>
        <fullName evidence="1">DNA-binding transcriptional regulator, MocR family, contains an aminotransferase domain</fullName>
    </submittedName>
</protein>
<dbReference type="Pfam" id="PF12897">
    <property type="entry name" value="Asp_aminotransf"/>
    <property type="match status" value="1"/>
</dbReference>
<evidence type="ECO:0000313" key="1">
    <source>
        <dbReference type="EMBL" id="SFH72707.1"/>
    </source>
</evidence>
<name>A0A1I3CDW8_9LACT</name>
<dbReference type="EMBL" id="FOQE01000017">
    <property type="protein sequence ID" value="SFH72707.1"/>
    <property type="molecule type" value="Genomic_DNA"/>
</dbReference>
<gene>
    <name evidence="1" type="ORF">SAMN04489868_1173</name>
</gene>